<reference evidence="3 4" key="1">
    <citation type="submission" date="2019-09" db="EMBL/GenBank/DDBJ databases">
        <authorList>
            <person name="Ou C."/>
        </authorList>
    </citation>
    <scope>NUCLEOTIDE SEQUENCE [LARGE SCALE GENOMIC DNA]</scope>
    <source>
        <strain evidence="3">S2</strain>
        <tissue evidence="3">Leaf</tissue>
    </source>
</reference>
<dbReference type="OrthoDB" id="1142300at2759"/>
<comment type="caution">
    <text evidence="3">The sequence shown here is derived from an EMBL/GenBank/DDBJ whole genome shotgun (WGS) entry which is preliminary data.</text>
</comment>
<dbReference type="Pfam" id="PF04078">
    <property type="entry name" value="Rcd1"/>
    <property type="match status" value="1"/>
</dbReference>
<accession>A0A5N5GDN7</accession>
<comment type="similarity">
    <text evidence="1">Belongs to the CNOT9 family.</text>
</comment>
<name>A0A5N5GDN7_9ROSA</name>
<evidence type="ECO:0000313" key="4">
    <source>
        <dbReference type="Proteomes" id="UP000327157"/>
    </source>
</evidence>
<protein>
    <submittedName>
        <fullName evidence="3">Cell differentiation protein RCD1-like protein</fullName>
    </submittedName>
</protein>
<dbReference type="PANTHER" id="PTHR12262">
    <property type="entry name" value="CCR4-NOT TRANSCRIPTION COMPLEX SUBUNIT 9"/>
    <property type="match status" value="1"/>
</dbReference>
<feature type="region of interest" description="Disordered" evidence="2">
    <location>
        <begin position="1"/>
        <end position="38"/>
    </location>
</feature>
<dbReference type="InterPro" id="IPR007216">
    <property type="entry name" value="CNOT9"/>
</dbReference>
<dbReference type="InterPro" id="IPR011989">
    <property type="entry name" value="ARM-like"/>
</dbReference>
<evidence type="ECO:0000256" key="2">
    <source>
        <dbReference type="SAM" id="MobiDB-lite"/>
    </source>
</evidence>
<keyword evidence="4" id="KW-1185">Reference proteome</keyword>
<dbReference type="GO" id="GO:0030014">
    <property type="term" value="C:CCR4-NOT complex"/>
    <property type="evidence" value="ECO:0007669"/>
    <property type="project" value="InterPro"/>
</dbReference>
<evidence type="ECO:0000313" key="3">
    <source>
        <dbReference type="EMBL" id="KAB2613585.1"/>
    </source>
</evidence>
<dbReference type="Proteomes" id="UP000327157">
    <property type="component" value="Chromosome 9"/>
</dbReference>
<dbReference type="InterPro" id="IPR016024">
    <property type="entry name" value="ARM-type_fold"/>
</dbReference>
<reference evidence="4" key="2">
    <citation type="submission" date="2019-10" db="EMBL/GenBank/DDBJ databases">
        <title>A de novo genome assembly of a pear dwarfing rootstock.</title>
        <authorList>
            <person name="Wang F."/>
            <person name="Wang J."/>
            <person name="Li S."/>
            <person name="Zhang Y."/>
            <person name="Fang M."/>
            <person name="Ma L."/>
            <person name="Zhao Y."/>
            <person name="Jiang S."/>
        </authorList>
    </citation>
    <scope>NUCLEOTIDE SEQUENCE [LARGE SCALE GENOMIC DNA]</scope>
</reference>
<sequence>MAALPESLLADQSSLPGDQAGQPASRPPQPGDGDQSRRVPVEQLILELNDDRTRENALQRLSKIREIREDLAPLLWHSFGTTFTLLKEIIAVYRLLSTPNLTQESSNRACNTLSLFQCIAAHPETREPFLRAIVPFYIYPFLNTTEKDKPHEYLRLSSLGVIGALVKDNDEETVLFLLQTQIFYHCMRCIEVGTGLSKTVATFIMERILMSPEGQKYCCAFHDRFFVITQALTKMLDRITTEEPSLRLLKLIVRCCMRLAEGQKDADYRKLCLPKSLKDPKVINLIADDPTSMACMRRLVQCLTTARRAPPTDAGAEVENGHPVKTEQE</sequence>
<proteinExistence type="inferred from homology"/>
<organism evidence="3 4">
    <name type="scientific">Pyrus ussuriensis x Pyrus communis</name>
    <dbReference type="NCBI Taxonomy" id="2448454"/>
    <lineage>
        <taxon>Eukaryota</taxon>
        <taxon>Viridiplantae</taxon>
        <taxon>Streptophyta</taxon>
        <taxon>Embryophyta</taxon>
        <taxon>Tracheophyta</taxon>
        <taxon>Spermatophyta</taxon>
        <taxon>Magnoliopsida</taxon>
        <taxon>eudicotyledons</taxon>
        <taxon>Gunneridae</taxon>
        <taxon>Pentapetalae</taxon>
        <taxon>rosids</taxon>
        <taxon>fabids</taxon>
        <taxon>Rosales</taxon>
        <taxon>Rosaceae</taxon>
        <taxon>Amygdaloideae</taxon>
        <taxon>Maleae</taxon>
        <taxon>Pyrus</taxon>
    </lineage>
</organism>
<dbReference type="EMBL" id="SMOL01000458">
    <property type="protein sequence ID" value="KAB2613585.1"/>
    <property type="molecule type" value="Genomic_DNA"/>
</dbReference>
<evidence type="ECO:0000256" key="1">
    <source>
        <dbReference type="ARBA" id="ARBA00006385"/>
    </source>
</evidence>
<dbReference type="GO" id="GO:0006402">
    <property type="term" value="P:mRNA catabolic process"/>
    <property type="evidence" value="ECO:0007669"/>
    <property type="project" value="InterPro"/>
</dbReference>
<dbReference type="Gene3D" id="1.25.10.10">
    <property type="entry name" value="Leucine-rich Repeat Variant"/>
    <property type="match status" value="1"/>
</dbReference>
<reference evidence="3 4" key="3">
    <citation type="submission" date="2019-11" db="EMBL/GenBank/DDBJ databases">
        <title>A de novo genome assembly of a pear dwarfing rootstock.</title>
        <authorList>
            <person name="Wang F."/>
            <person name="Wang J."/>
            <person name="Li S."/>
            <person name="Zhang Y."/>
            <person name="Fang M."/>
            <person name="Ma L."/>
            <person name="Zhao Y."/>
            <person name="Jiang S."/>
        </authorList>
    </citation>
    <scope>NUCLEOTIDE SEQUENCE [LARGE SCALE GENOMIC DNA]</scope>
    <source>
        <strain evidence="3">S2</strain>
        <tissue evidence="3">Leaf</tissue>
    </source>
</reference>
<gene>
    <name evidence="3" type="ORF">D8674_035901</name>
</gene>
<dbReference type="SUPFAM" id="SSF48371">
    <property type="entry name" value="ARM repeat"/>
    <property type="match status" value="1"/>
</dbReference>
<dbReference type="AlphaFoldDB" id="A0A5N5GDN7"/>